<sequence length="166" mass="18925">MQAPINDDCETVARFVKRFNRNKRTWESSVKGGRHDPLVLSITSRNIDKTGALKPPKNVHTEKYIRPSDRWIAANPSSSIGRRAESRDYIRAEDSIVKHVVSRLDTSSNMYFLVVAQYTSTKYTSIKYISVEYISAQYTSTEYTSIGRTSVEYTSAEYTSVEYISA</sequence>
<name>A7EHY6_SCLS1</name>
<dbReference type="KEGG" id="ssl:SS1G_04928"/>
<organism evidence="1 2">
    <name type="scientific">Sclerotinia sclerotiorum (strain ATCC 18683 / 1980 / Ss-1)</name>
    <name type="common">White mold</name>
    <name type="synonym">Whetzelinia sclerotiorum</name>
    <dbReference type="NCBI Taxonomy" id="665079"/>
    <lineage>
        <taxon>Eukaryota</taxon>
        <taxon>Fungi</taxon>
        <taxon>Dikarya</taxon>
        <taxon>Ascomycota</taxon>
        <taxon>Pezizomycotina</taxon>
        <taxon>Leotiomycetes</taxon>
        <taxon>Helotiales</taxon>
        <taxon>Sclerotiniaceae</taxon>
        <taxon>Sclerotinia</taxon>
    </lineage>
</organism>
<dbReference type="AlphaFoldDB" id="A7EHY6"/>
<dbReference type="Proteomes" id="UP000001312">
    <property type="component" value="Unassembled WGS sequence"/>
</dbReference>
<accession>A7EHY6</accession>
<evidence type="ECO:0000313" key="2">
    <source>
        <dbReference type="Proteomes" id="UP000001312"/>
    </source>
</evidence>
<dbReference type="HOGENOM" id="CLU_1603725_0_0_1"/>
<dbReference type="GeneID" id="5490187"/>
<proteinExistence type="predicted"/>
<dbReference type="RefSeq" id="XP_001593501.1">
    <property type="nucleotide sequence ID" value="XM_001593451.1"/>
</dbReference>
<dbReference type="EMBL" id="CH476626">
    <property type="protein sequence ID" value="EDO02452.1"/>
    <property type="molecule type" value="Genomic_DNA"/>
</dbReference>
<evidence type="ECO:0000313" key="1">
    <source>
        <dbReference type="EMBL" id="EDO02452.1"/>
    </source>
</evidence>
<gene>
    <name evidence="1" type="ORF">SS1G_04928</name>
</gene>
<keyword evidence="2" id="KW-1185">Reference proteome</keyword>
<dbReference type="InParanoid" id="A7EHY6"/>
<protein>
    <submittedName>
        <fullName evidence="1">Uncharacterized protein</fullName>
    </submittedName>
</protein>
<reference evidence="2" key="1">
    <citation type="journal article" date="2011" name="PLoS Genet.">
        <title>Genomic analysis of the necrotrophic fungal pathogens Sclerotinia sclerotiorum and Botrytis cinerea.</title>
        <authorList>
            <person name="Amselem J."/>
            <person name="Cuomo C.A."/>
            <person name="van Kan J.A."/>
            <person name="Viaud M."/>
            <person name="Benito E.P."/>
            <person name="Couloux A."/>
            <person name="Coutinho P.M."/>
            <person name="de Vries R.P."/>
            <person name="Dyer P.S."/>
            <person name="Fillinger S."/>
            <person name="Fournier E."/>
            <person name="Gout L."/>
            <person name="Hahn M."/>
            <person name="Kohn L."/>
            <person name="Lapalu N."/>
            <person name="Plummer K.M."/>
            <person name="Pradier J.M."/>
            <person name="Quevillon E."/>
            <person name="Sharon A."/>
            <person name="Simon A."/>
            <person name="ten Have A."/>
            <person name="Tudzynski B."/>
            <person name="Tudzynski P."/>
            <person name="Wincker P."/>
            <person name="Andrew M."/>
            <person name="Anthouard V."/>
            <person name="Beever R.E."/>
            <person name="Beffa R."/>
            <person name="Benoit I."/>
            <person name="Bouzid O."/>
            <person name="Brault B."/>
            <person name="Chen Z."/>
            <person name="Choquer M."/>
            <person name="Collemare J."/>
            <person name="Cotton P."/>
            <person name="Danchin E.G."/>
            <person name="Da Silva C."/>
            <person name="Gautier A."/>
            <person name="Giraud C."/>
            <person name="Giraud T."/>
            <person name="Gonzalez C."/>
            <person name="Grossetete S."/>
            <person name="Guldener U."/>
            <person name="Henrissat B."/>
            <person name="Howlett B.J."/>
            <person name="Kodira C."/>
            <person name="Kretschmer M."/>
            <person name="Lappartient A."/>
            <person name="Leroch M."/>
            <person name="Levis C."/>
            <person name="Mauceli E."/>
            <person name="Neuveglise C."/>
            <person name="Oeser B."/>
            <person name="Pearson M."/>
            <person name="Poulain J."/>
            <person name="Poussereau N."/>
            <person name="Quesneville H."/>
            <person name="Rascle C."/>
            <person name="Schumacher J."/>
            <person name="Segurens B."/>
            <person name="Sexton A."/>
            <person name="Silva E."/>
            <person name="Sirven C."/>
            <person name="Soanes D.M."/>
            <person name="Talbot N.J."/>
            <person name="Templeton M."/>
            <person name="Yandava C."/>
            <person name="Yarden O."/>
            <person name="Zeng Q."/>
            <person name="Rollins J.A."/>
            <person name="Lebrun M.H."/>
            <person name="Dickman M."/>
        </authorList>
    </citation>
    <scope>NUCLEOTIDE SEQUENCE [LARGE SCALE GENOMIC DNA]</scope>
    <source>
        <strain evidence="2">ATCC 18683 / 1980 / Ss-1</strain>
    </source>
</reference>